<keyword evidence="5 6" id="KW-0472">Membrane</keyword>
<dbReference type="InterPro" id="IPR050911">
    <property type="entry name" value="DRAM/TMEM150_Autophagy_Mod"/>
</dbReference>
<evidence type="ECO:0000256" key="6">
    <source>
        <dbReference type="SAM" id="Phobius"/>
    </source>
</evidence>
<comment type="subcellular location">
    <subcellularLocation>
        <location evidence="1">Endomembrane system</location>
        <topology evidence="1">Multi-pass membrane protein</topology>
    </subcellularLocation>
</comment>
<proteinExistence type="inferred from homology"/>
<feature type="transmembrane region" description="Helical" evidence="6">
    <location>
        <begin position="93"/>
        <end position="112"/>
    </location>
</feature>
<name>A0A8K0G9B4_IGNLU</name>
<protein>
    <recommendedName>
        <fullName evidence="7">CWH43-like N-terminal domain-containing protein</fullName>
    </recommendedName>
</protein>
<evidence type="ECO:0000313" key="8">
    <source>
        <dbReference type="EMBL" id="KAF2896385.1"/>
    </source>
</evidence>
<sequence>MKFKLFYWPILTSIWIILTFIITYVVSVGLKIVYPLFPYISETGAYPPASSVFGVLLNFGALFAGIIFYIRYRQVDIALKTGKANLSQRWNTAGFWLGNVIALGICLVANFQSDTSPDGTKFVLLTHVVGALMAFGIGVFYMILQTRIAFGLLPVYKEFPEYQTGMRILYFRIFLTILFFVFFLGTFVGASLAGKDFEGDEGVWWTSEDGGYPAHLVSTFSEWLMVFVFIIYVLTMEKEFKCIKFGGICFKNKCSPYKNVLQH</sequence>
<evidence type="ECO:0000256" key="4">
    <source>
        <dbReference type="ARBA" id="ARBA00022989"/>
    </source>
</evidence>
<dbReference type="AlphaFoldDB" id="A0A8K0G9B4"/>
<accession>A0A8K0G9B4</accession>
<evidence type="ECO:0000313" key="9">
    <source>
        <dbReference type="Proteomes" id="UP000801492"/>
    </source>
</evidence>
<feature type="transmembrane region" description="Helical" evidence="6">
    <location>
        <begin position="212"/>
        <end position="234"/>
    </location>
</feature>
<evidence type="ECO:0000259" key="7">
    <source>
        <dbReference type="Pfam" id="PF10277"/>
    </source>
</evidence>
<feature type="non-terminal residue" evidence="8">
    <location>
        <position position="1"/>
    </location>
</feature>
<gene>
    <name evidence="8" type="ORF">ILUMI_09789</name>
</gene>
<dbReference type="PANTHER" id="PTHR21324">
    <property type="entry name" value="FASTING-INDUCIBLE INTEGRAL MEMBRANE PROTEIN TM6P1-RELATED"/>
    <property type="match status" value="1"/>
</dbReference>
<comment type="similarity">
    <text evidence="2">Belongs to the DRAM/TMEM150 family.</text>
</comment>
<feature type="transmembrane region" description="Helical" evidence="6">
    <location>
        <begin position="50"/>
        <end position="72"/>
    </location>
</feature>
<dbReference type="PANTHER" id="PTHR21324:SF2">
    <property type="entry name" value="EG:22E5.9 PROTEIN"/>
    <property type="match status" value="1"/>
</dbReference>
<comment type="caution">
    <text evidence="8">The sequence shown here is derived from an EMBL/GenBank/DDBJ whole genome shotgun (WGS) entry which is preliminary data.</text>
</comment>
<dbReference type="OrthoDB" id="191706at2759"/>
<organism evidence="8 9">
    <name type="scientific">Ignelater luminosus</name>
    <name type="common">Cucubano</name>
    <name type="synonym">Pyrophorus luminosus</name>
    <dbReference type="NCBI Taxonomy" id="2038154"/>
    <lineage>
        <taxon>Eukaryota</taxon>
        <taxon>Metazoa</taxon>
        <taxon>Ecdysozoa</taxon>
        <taxon>Arthropoda</taxon>
        <taxon>Hexapoda</taxon>
        <taxon>Insecta</taxon>
        <taxon>Pterygota</taxon>
        <taxon>Neoptera</taxon>
        <taxon>Endopterygota</taxon>
        <taxon>Coleoptera</taxon>
        <taxon>Polyphaga</taxon>
        <taxon>Elateriformia</taxon>
        <taxon>Elateroidea</taxon>
        <taxon>Elateridae</taxon>
        <taxon>Agrypninae</taxon>
        <taxon>Pyrophorini</taxon>
        <taxon>Ignelater</taxon>
    </lineage>
</organism>
<feature type="transmembrane region" description="Helical" evidence="6">
    <location>
        <begin position="7"/>
        <end position="30"/>
    </location>
</feature>
<dbReference type="EMBL" id="VTPC01005160">
    <property type="protein sequence ID" value="KAF2896385.1"/>
    <property type="molecule type" value="Genomic_DNA"/>
</dbReference>
<keyword evidence="3 6" id="KW-0812">Transmembrane</keyword>
<feature type="transmembrane region" description="Helical" evidence="6">
    <location>
        <begin position="169"/>
        <end position="192"/>
    </location>
</feature>
<keyword evidence="9" id="KW-1185">Reference proteome</keyword>
<dbReference type="GO" id="GO:0012505">
    <property type="term" value="C:endomembrane system"/>
    <property type="evidence" value="ECO:0007669"/>
    <property type="project" value="UniProtKB-SubCell"/>
</dbReference>
<dbReference type="Proteomes" id="UP000801492">
    <property type="component" value="Unassembled WGS sequence"/>
</dbReference>
<evidence type="ECO:0000256" key="1">
    <source>
        <dbReference type="ARBA" id="ARBA00004127"/>
    </source>
</evidence>
<evidence type="ECO:0000256" key="3">
    <source>
        <dbReference type="ARBA" id="ARBA00022692"/>
    </source>
</evidence>
<feature type="domain" description="CWH43-like N-terminal" evidence="7">
    <location>
        <begin position="6"/>
        <end position="241"/>
    </location>
</feature>
<dbReference type="InterPro" id="IPR019402">
    <property type="entry name" value="CWH43_N"/>
</dbReference>
<reference evidence="8" key="1">
    <citation type="submission" date="2019-08" db="EMBL/GenBank/DDBJ databases">
        <title>The genome of the North American firefly Photinus pyralis.</title>
        <authorList>
            <consortium name="Photinus pyralis genome working group"/>
            <person name="Fallon T.R."/>
            <person name="Sander Lower S.E."/>
            <person name="Weng J.-K."/>
        </authorList>
    </citation>
    <scope>NUCLEOTIDE SEQUENCE</scope>
    <source>
        <strain evidence="8">TRF0915ILg1</strain>
        <tissue evidence="8">Whole body</tissue>
    </source>
</reference>
<evidence type="ECO:0000256" key="5">
    <source>
        <dbReference type="ARBA" id="ARBA00023136"/>
    </source>
</evidence>
<evidence type="ECO:0000256" key="2">
    <source>
        <dbReference type="ARBA" id="ARBA00006565"/>
    </source>
</evidence>
<dbReference type="Pfam" id="PF10277">
    <property type="entry name" value="Frag1"/>
    <property type="match status" value="1"/>
</dbReference>
<keyword evidence="4 6" id="KW-1133">Transmembrane helix</keyword>
<feature type="transmembrane region" description="Helical" evidence="6">
    <location>
        <begin position="124"/>
        <end position="144"/>
    </location>
</feature>